<sequence length="129" mass="15061">MTETKYYHYFGRQLRIEIGENGERVGSVLDWRTGQFVEAEDRIVGEAMINMTSADIWRMTFKEFVTETESTRATYVSGEGPVFPLYQIVKGIFDDVEREDRRLTHEEIELIDKIYSQTFAMWEAGEALS</sequence>
<comment type="caution">
    <text evidence="1">The sequence shown here is derived from an EMBL/GenBank/DDBJ whole genome shotgun (WGS) entry which is preliminary data.</text>
</comment>
<organism evidence="1 2">
    <name type="scientific">Nocardia higoensis</name>
    <dbReference type="NCBI Taxonomy" id="228599"/>
    <lineage>
        <taxon>Bacteria</taxon>
        <taxon>Bacillati</taxon>
        <taxon>Actinomycetota</taxon>
        <taxon>Actinomycetes</taxon>
        <taxon>Mycobacteriales</taxon>
        <taxon>Nocardiaceae</taxon>
        <taxon>Nocardia</taxon>
    </lineage>
</organism>
<evidence type="ECO:0000313" key="2">
    <source>
        <dbReference type="Proteomes" id="UP000707731"/>
    </source>
</evidence>
<name>A0ABS0D9W1_9NOCA</name>
<dbReference type="EMBL" id="JADLQN010000001">
    <property type="protein sequence ID" value="MBF6355254.1"/>
    <property type="molecule type" value="Genomic_DNA"/>
</dbReference>
<gene>
    <name evidence="1" type="ORF">IU449_11990</name>
</gene>
<dbReference type="Proteomes" id="UP000707731">
    <property type="component" value="Unassembled WGS sequence"/>
</dbReference>
<protein>
    <submittedName>
        <fullName evidence="1">Uncharacterized protein</fullName>
    </submittedName>
</protein>
<evidence type="ECO:0000313" key="1">
    <source>
        <dbReference type="EMBL" id="MBF6355254.1"/>
    </source>
</evidence>
<dbReference type="RefSeq" id="WP_195001872.1">
    <property type="nucleotide sequence ID" value="NZ_JADLQN010000001.1"/>
</dbReference>
<keyword evidence="2" id="KW-1185">Reference proteome</keyword>
<reference evidence="1 2" key="1">
    <citation type="submission" date="2020-10" db="EMBL/GenBank/DDBJ databases">
        <title>Identification of Nocardia species via Next-generation sequencing and recognition of intraspecies genetic diversity.</title>
        <authorList>
            <person name="Li P."/>
            <person name="Li P."/>
            <person name="Lu B."/>
        </authorList>
    </citation>
    <scope>NUCLEOTIDE SEQUENCE [LARGE SCALE GENOMIC DNA]</scope>
    <source>
        <strain evidence="1 2">BJ06-0143</strain>
    </source>
</reference>
<proteinExistence type="predicted"/>
<accession>A0ABS0D9W1</accession>